<keyword evidence="2 3" id="KW-0802">TPR repeat</keyword>
<dbReference type="EMBL" id="BMFQ01000001">
    <property type="protein sequence ID" value="GGG37295.1"/>
    <property type="molecule type" value="Genomic_DNA"/>
</dbReference>
<comment type="caution">
    <text evidence="4">The sequence shown here is derived from an EMBL/GenBank/DDBJ whole genome shotgun (WGS) entry which is preliminary data.</text>
</comment>
<keyword evidence="5" id="KW-1185">Reference proteome</keyword>
<evidence type="ECO:0008006" key="6">
    <source>
        <dbReference type="Google" id="ProtNLM"/>
    </source>
</evidence>
<dbReference type="GO" id="GO:0009279">
    <property type="term" value="C:cell outer membrane"/>
    <property type="evidence" value="ECO:0007669"/>
    <property type="project" value="TreeGrafter"/>
</dbReference>
<dbReference type="PROSITE" id="PS50293">
    <property type="entry name" value="TPR_REGION"/>
    <property type="match status" value="1"/>
</dbReference>
<organism evidence="4 5">
    <name type="scientific">Bizionia arctica</name>
    <dbReference type="NCBI Taxonomy" id="1495645"/>
    <lineage>
        <taxon>Bacteria</taxon>
        <taxon>Pseudomonadati</taxon>
        <taxon>Bacteroidota</taxon>
        <taxon>Flavobacteriia</taxon>
        <taxon>Flavobacteriales</taxon>
        <taxon>Flavobacteriaceae</taxon>
        <taxon>Bizionia</taxon>
    </lineage>
</organism>
<reference evidence="4" key="1">
    <citation type="journal article" date="2014" name="Int. J. Syst. Evol. Microbiol.">
        <title>Complete genome sequence of Corynebacterium casei LMG S-19264T (=DSM 44701T), isolated from a smear-ripened cheese.</title>
        <authorList>
            <consortium name="US DOE Joint Genome Institute (JGI-PGF)"/>
            <person name="Walter F."/>
            <person name="Albersmeier A."/>
            <person name="Kalinowski J."/>
            <person name="Ruckert C."/>
        </authorList>
    </citation>
    <scope>NUCLEOTIDE SEQUENCE</scope>
    <source>
        <strain evidence="4">CGMCC 1.12751</strain>
    </source>
</reference>
<feature type="repeat" description="TPR" evidence="3">
    <location>
        <begin position="181"/>
        <end position="214"/>
    </location>
</feature>
<dbReference type="RefSeq" id="WP_188461767.1">
    <property type="nucleotide sequence ID" value="NZ_BMFQ01000001.1"/>
</dbReference>
<dbReference type="PROSITE" id="PS50005">
    <property type="entry name" value="TPR"/>
    <property type="match status" value="3"/>
</dbReference>
<protein>
    <recommendedName>
        <fullName evidence="6">Tetratricopeptide repeat protein</fullName>
    </recommendedName>
</protein>
<dbReference type="AlphaFoldDB" id="A0A917GBX7"/>
<feature type="repeat" description="TPR" evidence="3">
    <location>
        <begin position="215"/>
        <end position="248"/>
    </location>
</feature>
<dbReference type="InterPro" id="IPR013105">
    <property type="entry name" value="TPR_2"/>
</dbReference>
<proteinExistence type="predicted"/>
<evidence type="ECO:0000313" key="4">
    <source>
        <dbReference type="EMBL" id="GGG37295.1"/>
    </source>
</evidence>
<dbReference type="PANTHER" id="PTHR44858">
    <property type="entry name" value="TETRATRICOPEPTIDE REPEAT PROTEIN 6"/>
    <property type="match status" value="1"/>
</dbReference>
<dbReference type="PANTHER" id="PTHR44858:SF1">
    <property type="entry name" value="UDP-N-ACETYLGLUCOSAMINE--PEPTIDE N-ACETYLGLUCOSAMINYLTRANSFERASE SPINDLY-RELATED"/>
    <property type="match status" value="1"/>
</dbReference>
<dbReference type="GO" id="GO:0046813">
    <property type="term" value="P:receptor-mediated virion attachment to host cell"/>
    <property type="evidence" value="ECO:0007669"/>
    <property type="project" value="TreeGrafter"/>
</dbReference>
<feature type="repeat" description="TPR" evidence="3">
    <location>
        <begin position="147"/>
        <end position="180"/>
    </location>
</feature>
<dbReference type="InterPro" id="IPR011990">
    <property type="entry name" value="TPR-like_helical_dom_sf"/>
</dbReference>
<evidence type="ECO:0000313" key="5">
    <source>
        <dbReference type="Proteomes" id="UP000625976"/>
    </source>
</evidence>
<dbReference type="InterPro" id="IPR050498">
    <property type="entry name" value="Ycf3"/>
</dbReference>
<evidence type="ECO:0000256" key="1">
    <source>
        <dbReference type="ARBA" id="ARBA00022737"/>
    </source>
</evidence>
<evidence type="ECO:0000256" key="2">
    <source>
        <dbReference type="ARBA" id="ARBA00022803"/>
    </source>
</evidence>
<dbReference type="Proteomes" id="UP000625976">
    <property type="component" value="Unassembled WGS sequence"/>
</dbReference>
<dbReference type="Pfam" id="PF13414">
    <property type="entry name" value="TPR_11"/>
    <property type="match status" value="1"/>
</dbReference>
<sequence>MKKIILLTIFTCIYSLGISQDIEESSKETLLKELAESGCNCIDSIQIYNKPKTDIALEIHKCIDDVTGSYQLGSKLMDIEELKEDVEVIDGKKEINISLNVNEDSEEYKQFYYELERYMMDLCASLKEKMSTDEKQNAKSISENDIAGAFYDRGITAAKNGFYEEAVKNFQKAVNEDPEFSFAWDNLGVNYRRLNKFDEAIDAYEKSLKIDPNGLMPLQNIAVAYQYKKEYKKAIKAYKKLSQIDKNNPEVFYGFGTVYAINLQDYEKGLENMCIAYNLYIEQKSPYRADAEKIINYIFSEMKKLGQEDKFNQILKDNNISQN</sequence>
<accession>A0A917GBX7</accession>
<dbReference type="SMART" id="SM00028">
    <property type="entry name" value="TPR"/>
    <property type="match status" value="3"/>
</dbReference>
<dbReference type="SUPFAM" id="SSF48452">
    <property type="entry name" value="TPR-like"/>
    <property type="match status" value="1"/>
</dbReference>
<gene>
    <name evidence="4" type="ORF">GCM10010976_06240</name>
</gene>
<dbReference type="Pfam" id="PF07719">
    <property type="entry name" value="TPR_2"/>
    <property type="match status" value="1"/>
</dbReference>
<dbReference type="InterPro" id="IPR019734">
    <property type="entry name" value="TPR_rpt"/>
</dbReference>
<dbReference type="Gene3D" id="1.25.40.10">
    <property type="entry name" value="Tetratricopeptide repeat domain"/>
    <property type="match status" value="1"/>
</dbReference>
<evidence type="ECO:0000256" key="3">
    <source>
        <dbReference type="PROSITE-ProRule" id="PRU00339"/>
    </source>
</evidence>
<keyword evidence="1" id="KW-0677">Repeat</keyword>
<reference evidence="4" key="2">
    <citation type="submission" date="2020-09" db="EMBL/GenBank/DDBJ databases">
        <authorList>
            <person name="Sun Q."/>
            <person name="Zhou Y."/>
        </authorList>
    </citation>
    <scope>NUCLEOTIDE SEQUENCE</scope>
    <source>
        <strain evidence="4">CGMCC 1.12751</strain>
    </source>
</reference>
<name>A0A917GBX7_9FLAO</name>